<accession>A0A3D9ULT3</accession>
<gene>
    <name evidence="3" type="ORF">DFJ65_1414</name>
</gene>
<evidence type="ECO:0000313" key="4">
    <source>
        <dbReference type="Proteomes" id="UP000256253"/>
    </source>
</evidence>
<dbReference type="Proteomes" id="UP000256253">
    <property type="component" value="Unassembled WGS sequence"/>
</dbReference>
<feature type="transmembrane region" description="Helical" evidence="1">
    <location>
        <begin position="7"/>
        <end position="28"/>
    </location>
</feature>
<dbReference type="RefSeq" id="WP_211308381.1">
    <property type="nucleotide sequence ID" value="NZ_QTUA01000001.1"/>
</dbReference>
<keyword evidence="1" id="KW-0472">Membrane</keyword>
<dbReference type="AlphaFoldDB" id="A0A3D9ULT3"/>
<keyword evidence="1" id="KW-0812">Transmembrane</keyword>
<dbReference type="InterPro" id="IPR025646">
    <property type="entry name" value="DUF4350"/>
</dbReference>
<keyword evidence="4" id="KW-1185">Reference proteome</keyword>
<feature type="domain" description="DUF4350" evidence="2">
    <location>
        <begin position="36"/>
        <end position="207"/>
    </location>
</feature>
<evidence type="ECO:0000259" key="2">
    <source>
        <dbReference type="Pfam" id="PF14258"/>
    </source>
</evidence>
<name>A0A3D9ULT3_9MICO</name>
<organism evidence="3 4">
    <name type="scientific">Calidifontibacter indicus</name>
    <dbReference type="NCBI Taxonomy" id="419650"/>
    <lineage>
        <taxon>Bacteria</taxon>
        <taxon>Bacillati</taxon>
        <taxon>Actinomycetota</taxon>
        <taxon>Actinomycetes</taxon>
        <taxon>Micrococcales</taxon>
        <taxon>Dermacoccaceae</taxon>
        <taxon>Calidifontibacter</taxon>
    </lineage>
</organism>
<reference evidence="3 4" key="1">
    <citation type="submission" date="2018-08" db="EMBL/GenBank/DDBJ databases">
        <title>Sequencing the genomes of 1000 actinobacteria strains.</title>
        <authorList>
            <person name="Klenk H.-P."/>
        </authorList>
    </citation>
    <scope>NUCLEOTIDE SEQUENCE [LARGE SCALE GENOMIC DNA]</scope>
    <source>
        <strain evidence="3 4">DSM 22967</strain>
    </source>
</reference>
<evidence type="ECO:0000256" key="1">
    <source>
        <dbReference type="SAM" id="Phobius"/>
    </source>
</evidence>
<comment type="caution">
    <text evidence="3">The sequence shown here is derived from an EMBL/GenBank/DDBJ whole genome shotgun (WGS) entry which is preliminary data.</text>
</comment>
<evidence type="ECO:0000313" key="3">
    <source>
        <dbReference type="EMBL" id="REF30408.1"/>
    </source>
</evidence>
<dbReference type="Pfam" id="PF14258">
    <property type="entry name" value="DUF4350"/>
    <property type="match status" value="1"/>
</dbReference>
<sequence length="369" mass="39367">MIRRRLGWAVVALVVVFAVGWVMVLLTAENDIRYDPQNPADRGAEAIASVLAAEGVTVHRVTNVRDAVERSGADTAVLVSDPRTLSSDRLRELASGTRGSARLILVTPAPAQLAEAFDLPEEVTYFPGPTASGQCELPWGSGLSMPPNSVGYTLPDGAAGCFAKDGASAAYEVPASSDRPALLVLGSNNVLTNATMKSGDNAALGLRALGQNRQLVWVSGGFDGNSPAAQEPSVWPKWIGPALWLTLAACLLLMFWRGRRLGRLVTEPLPVIVPANETTVARGQLYRHARDTVRTAAVLRSATRSRLAAFLGVPPGAPRDALIHQVAVHTGRDEREVGALLTDDPRPLDETTLSRLAENLSALERQARR</sequence>
<keyword evidence="1" id="KW-1133">Transmembrane helix</keyword>
<proteinExistence type="predicted"/>
<protein>
    <recommendedName>
        <fullName evidence="2">DUF4350 domain-containing protein</fullName>
    </recommendedName>
</protein>
<dbReference type="EMBL" id="QTUA01000001">
    <property type="protein sequence ID" value="REF30408.1"/>
    <property type="molecule type" value="Genomic_DNA"/>
</dbReference>